<proteinExistence type="predicted"/>
<dbReference type="Proteomes" id="UP001286313">
    <property type="component" value="Unassembled WGS sequence"/>
</dbReference>
<organism evidence="1 2">
    <name type="scientific">Petrolisthes cinctipes</name>
    <name type="common">Flat porcelain crab</name>
    <dbReference type="NCBI Taxonomy" id="88211"/>
    <lineage>
        <taxon>Eukaryota</taxon>
        <taxon>Metazoa</taxon>
        <taxon>Ecdysozoa</taxon>
        <taxon>Arthropoda</taxon>
        <taxon>Crustacea</taxon>
        <taxon>Multicrustacea</taxon>
        <taxon>Malacostraca</taxon>
        <taxon>Eumalacostraca</taxon>
        <taxon>Eucarida</taxon>
        <taxon>Decapoda</taxon>
        <taxon>Pleocyemata</taxon>
        <taxon>Anomura</taxon>
        <taxon>Galatheoidea</taxon>
        <taxon>Porcellanidae</taxon>
        <taxon>Petrolisthes</taxon>
    </lineage>
</organism>
<evidence type="ECO:0000313" key="2">
    <source>
        <dbReference type="Proteomes" id="UP001286313"/>
    </source>
</evidence>
<evidence type="ECO:0000313" key="1">
    <source>
        <dbReference type="EMBL" id="KAK3873152.1"/>
    </source>
</evidence>
<dbReference type="EMBL" id="JAWQEG010002254">
    <property type="protein sequence ID" value="KAK3873152.1"/>
    <property type="molecule type" value="Genomic_DNA"/>
</dbReference>
<protein>
    <submittedName>
        <fullName evidence="1">Uncharacterized protein</fullName>
    </submittedName>
</protein>
<reference evidence="1" key="1">
    <citation type="submission" date="2023-10" db="EMBL/GenBank/DDBJ databases">
        <title>Genome assemblies of two species of porcelain crab, Petrolisthes cinctipes and Petrolisthes manimaculis (Anomura: Porcellanidae).</title>
        <authorList>
            <person name="Angst P."/>
        </authorList>
    </citation>
    <scope>NUCLEOTIDE SEQUENCE</scope>
    <source>
        <strain evidence="1">PB745_01</strain>
        <tissue evidence="1">Gill</tissue>
    </source>
</reference>
<dbReference type="AlphaFoldDB" id="A0AAE1FHA4"/>
<sequence>MQSFLTSLARALRRFGMQRNNGQLHGDELMRPPLYVSSSRPGILAYDANKCDLEAGSSQHQSFTVLVEKIALPEGE</sequence>
<gene>
    <name evidence="1" type="ORF">Pcinc_021790</name>
</gene>
<comment type="caution">
    <text evidence="1">The sequence shown here is derived from an EMBL/GenBank/DDBJ whole genome shotgun (WGS) entry which is preliminary data.</text>
</comment>
<keyword evidence="2" id="KW-1185">Reference proteome</keyword>
<name>A0AAE1FHA4_PETCI</name>
<accession>A0AAE1FHA4</accession>